<comment type="caution">
    <text evidence="6">The sequence shown here is derived from an EMBL/GenBank/DDBJ whole genome shotgun (WGS) entry which is preliminary data.</text>
</comment>
<keyword evidence="5" id="KW-0539">Nucleus</keyword>
<dbReference type="EMBL" id="JAJFAZ020000008">
    <property type="protein sequence ID" value="KAI5311868.1"/>
    <property type="molecule type" value="Genomic_DNA"/>
</dbReference>
<dbReference type="AlphaFoldDB" id="A0AAD4USH4"/>
<keyword evidence="2" id="KW-0547">Nucleotide-binding</keyword>
<dbReference type="Proteomes" id="UP001054821">
    <property type="component" value="Chromosome 8"/>
</dbReference>
<accession>A0AAD4USH4</accession>
<evidence type="ECO:0000256" key="5">
    <source>
        <dbReference type="ARBA" id="ARBA00023242"/>
    </source>
</evidence>
<keyword evidence="7" id="KW-1185">Reference proteome</keyword>
<name>A0AAD4USH4_PRUDU</name>
<evidence type="ECO:0000256" key="3">
    <source>
        <dbReference type="ARBA" id="ARBA00022806"/>
    </source>
</evidence>
<sequence length="284" mass="32683">MIKVICGRLCQKSKQKGIFCSLDPFQNNFQELFNTICLVRPTFAALIDSTKFSRDFSRKRGRKSNGEKWKWTFMASSSGKVADDKEKHATEVKAQITPFVHIYKGSVLQDSLLGLRNSNVVLHPTPLHVRFHTRIQGMKDLFRYENLGALIRIHPSLLLKISKMHFLLIGSVPSLRYKGRWLRLGDSNRNVQKKIKPPLKSKVHQQQGLKGSELVLIHNKWYQSCVGNMCEFFSWSASVLKMASDLEAESGSSSQQFRQPLSDSMKVYVYFMKEKSKVFTKFKE</sequence>
<dbReference type="GO" id="GO:0080188">
    <property type="term" value="P:gene silencing by siRNA-directed DNA methylation"/>
    <property type="evidence" value="ECO:0007669"/>
    <property type="project" value="InterPro"/>
</dbReference>
<dbReference type="PANTHER" id="PTHR45821:SF5">
    <property type="entry name" value="SNF2 DOMAIN-CONTAINING PROTEIN CLASSY 4"/>
    <property type="match status" value="1"/>
</dbReference>
<keyword evidence="3" id="KW-0378">Hydrolase</keyword>
<dbReference type="PANTHER" id="PTHR45821">
    <property type="entry name" value="SNF2 DOMAIN-CONTAINING PROTEIN CLASSY 2-RELATED"/>
    <property type="match status" value="1"/>
</dbReference>
<dbReference type="InterPro" id="IPR044567">
    <property type="entry name" value="CLSY/DRD1"/>
</dbReference>
<gene>
    <name evidence="6" type="ORF">L3X38_041041</name>
</gene>
<keyword evidence="3" id="KW-0347">Helicase</keyword>
<dbReference type="GO" id="GO:0005524">
    <property type="term" value="F:ATP binding"/>
    <property type="evidence" value="ECO:0007669"/>
    <property type="project" value="UniProtKB-KW"/>
</dbReference>
<comment type="subcellular location">
    <subcellularLocation>
        <location evidence="1">Nucleus</location>
    </subcellularLocation>
</comment>
<evidence type="ECO:0000256" key="1">
    <source>
        <dbReference type="ARBA" id="ARBA00004123"/>
    </source>
</evidence>
<proteinExistence type="predicted"/>
<dbReference type="GO" id="GO:0005634">
    <property type="term" value="C:nucleus"/>
    <property type="evidence" value="ECO:0007669"/>
    <property type="project" value="UniProtKB-SubCell"/>
</dbReference>
<organism evidence="6 7">
    <name type="scientific">Prunus dulcis</name>
    <name type="common">Almond</name>
    <name type="synonym">Amygdalus dulcis</name>
    <dbReference type="NCBI Taxonomy" id="3755"/>
    <lineage>
        <taxon>Eukaryota</taxon>
        <taxon>Viridiplantae</taxon>
        <taxon>Streptophyta</taxon>
        <taxon>Embryophyta</taxon>
        <taxon>Tracheophyta</taxon>
        <taxon>Spermatophyta</taxon>
        <taxon>Magnoliopsida</taxon>
        <taxon>eudicotyledons</taxon>
        <taxon>Gunneridae</taxon>
        <taxon>Pentapetalae</taxon>
        <taxon>rosids</taxon>
        <taxon>fabids</taxon>
        <taxon>Rosales</taxon>
        <taxon>Rosaceae</taxon>
        <taxon>Amygdaloideae</taxon>
        <taxon>Amygdaleae</taxon>
        <taxon>Prunus</taxon>
    </lineage>
</organism>
<reference evidence="6 7" key="1">
    <citation type="journal article" date="2022" name="G3 (Bethesda)">
        <title>Whole-genome sequence and methylome profiling of the almond [Prunus dulcis (Mill.) D.A. Webb] cultivar 'Nonpareil'.</title>
        <authorList>
            <person name="D'Amico-Willman K.M."/>
            <person name="Ouma W.Z."/>
            <person name="Meulia T."/>
            <person name="Sideli G.M."/>
            <person name="Gradziel T.M."/>
            <person name="Fresnedo-Ramirez J."/>
        </authorList>
    </citation>
    <scope>NUCLEOTIDE SEQUENCE [LARGE SCALE GENOMIC DNA]</scope>
    <source>
        <strain evidence="6">Clone GOH B32 T37-40</strain>
    </source>
</reference>
<evidence type="ECO:0000313" key="6">
    <source>
        <dbReference type="EMBL" id="KAI5311868.1"/>
    </source>
</evidence>
<keyword evidence="4" id="KW-0067">ATP-binding</keyword>
<protein>
    <submittedName>
        <fullName evidence="6">Uncharacterized protein</fullName>
    </submittedName>
</protein>
<dbReference type="GO" id="GO:0004386">
    <property type="term" value="F:helicase activity"/>
    <property type="evidence" value="ECO:0007669"/>
    <property type="project" value="UniProtKB-KW"/>
</dbReference>
<evidence type="ECO:0000256" key="4">
    <source>
        <dbReference type="ARBA" id="ARBA00022840"/>
    </source>
</evidence>
<evidence type="ECO:0000256" key="2">
    <source>
        <dbReference type="ARBA" id="ARBA00022741"/>
    </source>
</evidence>
<evidence type="ECO:0000313" key="7">
    <source>
        <dbReference type="Proteomes" id="UP001054821"/>
    </source>
</evidence>